<gene>
    <name evidence="2" type="ORF">LZ3411_1910</name>
</gene>
<evidence type="ECO:0000313" key="3">
    <source>
        <dbReference type="Proteomes" id="UP000195412"/>
    </source>
</evidence>
<protein>
    <submittedName>
        <fullName evidence="2">Uncharacterized protein</fullName>
    </submittedName>
</protein>
<organism evidence="2 3">
    <name type="scientific">Levilactobacillus zymae</name>
    <dbReference type="NCBI Taxonomy" id="267363"/>
    <lineage>
        <taxon>Bacteria</taxon>
        <taxon>Bacillati</taxon>
        <taxon>Bacillota</taxon>
        <taxon>Bacilli</taxon>
        <taxon>Lactobacillales</taxon>
        <taxon>Lactobacillaceae</taxon>
        <taxon>Levilactobacillus</taxon>
    </lineage>
</organism>
<dbReference type="EMBL" id="LT854705">
    <property type="protein sequence ID" value="SMS14960.1"/>
    <property type="molecule type" value="Genomic_DNA"/>
</dbReference>
<proteinExistence type="predicted"/>
<evidence type="ECO:0000256" key="1">
    <source>
        <dbReference type="SAM" id="MobiDB-lite"/>
    </source>
</evidence>
<dbReference type="AlphaFoldDB" id="A0A1Y6JYU0"/>
<reference evidence="3" key="1">
    <citation type="submission" date="2017-05" db="EMBL/GenBank/DDBJ databases">
        <authorList>
            <person name="Papadimitriou K."/>
        </authorList>
    </citation>
    <scope>NUCLEOTIDE SEQUENCE [LARGE SCALE GENOMIC DNA]</scope>
    <source>
        <strain evidence="3">ACA-DC 3411</strain>
    </source>
</reference>
<dbReference type="Proteomes" id="UP000195412">
    <property type="component" value="Chromosome I"/>
</dbReference>
<feature type="region of interest" description="Disordered" evidence="1">
    <location>
        <begin position="1"/>
        <end position="23"/>
    </location>
</feature>
<name>A0A1Y6JYU0_9LACO</name>
<sequence length="41" mass="4967">MRKAHPNGVQGRRKVNRKKDLKRRDEIANLQRWLKGEIKNK</sequence>
<accession>A0A1Y6JYU0</accession>
<feature type="compositionally biased region" description="Basic residues" evidence="1">
    <location>
        <begin position="1"/>
        <end position="21"/>
    </location>
</feature>
<evidence type="ECO:0000313" key="2">
    <source>
        <dbReference type="EMBL" id="SMS14960.1"/>
    </source>
</evidence>
<dbReference type="KEGG" id="lzy:LZ3411_1910"/>
<dbReference type="RefSeq" id="WP_263862334.1">
    <property type="nucleotide sequence ID" value="NZ_BJZK01000004.1"/>
</dbReference>